<dbReference type="VEuPathDB" id="VectorBase:AATE006411"/>
<dbReference type="STRING" id="41427.A0A182IVQ8"/>
<dbReference type="GO" id="GO:0007411">
    <property type="term" value="P:axon guidance"/>
    <property type="evidence" value="ECO:0007669"/>
    <property type="project" value="TreeGrafter"/>
</dbReference>
<dbReference type="GO" id="GO:0008582">
    <property type="term" value="P:regulation of synaptic assembly at neuromuscular junction"/>
    <property type="evidence" value="ECO:0007669"/>
    <property type="project" value="TreeGrafter"/>
</dbReference>
<dbReference type="PANTHER" id="PTHR45943">
    <property type="entry name" value="E3 UBIQUITIN-PROTEIN LIGASE MYCBP2"/>
    <property type="match status" value="1"/>
</dbReference>
<proteinExistence type="predicted"/>
<dbReference type="PANTHER" id="PTHR45943:SF1">
    <property type="entry name" value="E3 UBIQUITIN-PROTEIN LIGASE MYCBP2"/>
    <property type="match status" value="1"/>
</dbReference>
<reference evidence="1" key="1">
    <citation type="submission" date="2022-08" db="UniProtKB">
        <authorList>
            <consortium name="EnsemblMetazoa"/>
        </authorList>
    </citation>
    <scope>IDENTIFICATION</scope>
    <source>
        <strain evidence="1">EBRO</strain>
    </source>
</reference>
<sequence length="270" mass="27996">MRIIDTALDEPKSVGSAQAGASQRVPQIVLAGLDSLYGIIAETRQSQPRIATKALRSLYDILQGQDPEGMRHEPDAVFGPLFDLLLELSTASNPPTAVSGAWSSLACSTLLSLAIAKGDTGRIVRAVAAILMNSAFGCSGSGSATGTTGGTGGCVQMPQSVAKLQRTIFSMATGRATIADYFRCGIPRGCMIGEFRLPLESSTVHSVASDGKFLFLVTAKGLLKIGSGFNGTQEGLIYGAVTITMAKSELPGWIGYAGVCADGVNVSLLF</sequence>
<name>A0A182IVQ8_ANOAO</name>
<accession>A0A182IVQ8</accession>
<dbReference type="EnsemblMetazoa" id="AATE006411-RA">
    <property type="protein sequence ID" value="AATE006411-PA.1"/>
    <property type="gene ID" value="AATE006411"/>
</dbReference>
<dbReference type="GO" id="GO:0005634">
    <property type="term" value="C:nucleus"/>
    <property type="evidence" value="ECO:0007669"/>
    <property type="project" value="TreeGrafter"/>
</dbReference>
<evidence type="ECO:0008006" key="2">
    <source>
        <dbReference type="Google" id="ProtNLM"/>
    </source>
</evidence>
<dbReference type="GO" id="GO:0005886">
    <property type="term" value="C:plasma membrane"/>
    <property type="evidence" value="ECO:0007669"/>
    <property type="project" value="TreeGrafter"/>
</dbReference>
<organism evidence="1">
    <name type="scientific">Anopheles atroparvus</name>
    <name type="common">European mosquito</name>
    <dbReference type="NCBI Taxonomy" id="41427"/>
    <lineage>
        <taxon>Eukaryota</taxon>
        <taxon>Metazoa</taxon>
        <taxon>Ecdysozoa</taxon>
        <taxon>Arthropoda</taxon>
        <taxon>Hexapoda</taxon>
        <taxon>Insecta</taxon>
        <taxon>Pterygota</taxon>
        <taxon>Neoptera</taxon>
        <taxon>Endopterygota</taxon>
        <taxon>Diptera</taxon>
        <taxon>Nematocera</taxon>
        <taxon>Culicoidea</taxon>
        <taxon>Culicidae</taxon>
        <taxon>Anophelinae</taxon>
        <taxon>Anopheles</taxon>
    </lineage>
</organism>
<dbReference type="AlphaFoldDB" id="A0A182IVQ8"/>
<evidence type="ECO:0000313" key="1">
    <source>
        <dbReference type="EnsemblMetazoa" id="AATE006411-PA.1"/>
    </source>
</evidence>
<protein>
    <recommendedName>
        <fullName evidence="2">PHR domain-containing protein</fullName>
    </recommendedName>
</protein>
<dbReference type="GO" id="GO:0061630">
    <property type="term" value="F:ubiquitin protein ligase activity"/>
    <property type="evidence" value="ECO:0007669"/>
    <property type="project" value="TreeGrafter"/>
</dbReference>